<dbReference type="EMBL" id="CP002542">
    <property type="protein sequence ID" value="AEA45877.1"/>
    <property type="molecule type" value="Genomic_DNA"/>
</dbReference>
<keyword evidence="1" id="KW-0812">Transmembrane</keyword>
<dbReference type="STRING" id="755732.Fluta_3913"/>
<dbReference type="AlphaFoldDB" id="F2IH63"/>
<feature type="transmembrane region" description="Helical" evidence="1">
    <location>
        <begin position="73"/>
        <end position="92"/>
    </location>
</feature>
<name>F2IH63_FLUTR</name>
<gene>
    <name evidence="2" type="ordered locus">Fluta_3913</name>
</gene>
<keyword evidence="3" id="KW-1185">Reference proteome</keyword>
<feature type="transmembrane region" description="Helical" evidence="1">
    <location>
        <begin position="20"/>
        <end position="39"/>
    </location>
</feature>
<accession>F2IH63</accession>
<evidence type="ECO:0000313" key="2">
    <source>
        <dbReference type="EMBL" id="AEA45877.1"/>
    </source>
</evidence>
<feature type="transmembrane region" description="Helical" evidence="1">
    <location>
        <begin position="104"/>
        <end position="125"/>
    </location>
</feature>
<dbReference type="Proteomes" id="UP000007463">
    <property type="component" value="Chromosome"/>
</dbReference>
<organism evidence="2 3">
    <name type="scientific">Fluviicola taffensis (strain DSM 16823 / NCIMB 13979 / RW262)</name>
    <dbReference type="NCBI Taxonomy" id="755732"/>
    <lineage>
        <taxon>Bacteria</taxon>
        <taxon>Pseudomonadati</taxon>
        <taxon>Bacteroidota</taxon>
        <taxon>Flavobacteriia</taxon>
        <taxon>Flavobacteriales</taxon>
        <taxon>Crocinitomicaceae</taxon>
        <taxon>Fluviicola</taxon>
    </lineage>
</organism>
<reference evidence="2 3" key="1">
    <citation type="journal article" date="2011" name="Stand. Genomic Sci.">
        <title>Complete genome sequence of the gliding freshwater bacterium Fluviicola taffensis type strain (RW262).</title>
        <authorList>
            <person name="Woyke T."/>
            <person name="Chertkov O."/>
            <person name="Lapidus A."/>
            <person name="Nolan M."/>
            <person name="Lucas S."/>
            <person name="Del Rio T.G."/>
            <person name="Tice H."/>
            <person name="Cheng J.F."/>
            <person name="Tapia R."/>
            <person name="Han C."/>
            <person name="Goodwin L."/>
            <person name="Pitluck S."/>
            <person name="Liolios K."/>
            <person name="Pagani I."/>
            <person name="Ivanova N."/>
            <person name="Huntemann M."/>
            <person name="Mavromatis K."/>
            <person name="Mikhailova N."/>
            <person name="Pati A."/>
            <person name="Chen A."/>
            <person name="Palaniappan K."/>
            <person name="Land M."/>
            <person name="Hauser L."/>
            <person name="Brambilla E.M."/>
            <person name="Rohde M."/>
            <person name="Mwirichia R."/>
            <person name="Sikorski J."/>
            <person name="Tindall B.J."/>
            <person name="Goker M."/>
            <person name="Bristow J."/>
            <person name="Eisen J.A."/>
            <person name="Markowitz V."/>
            <person name="Hugenholtz P."/>
            <person name="Klenk H.P."/>
            <person name="Kyrpides N.C."/>
        </authorList>
    </citation>
    <scope>NUCLEOTIDE SEQUENCE [LARGE SCALE GENOMIC DNA]</scope>
    <source>
        <strain evidence="3">DSM 16823 / RW262 / RW262</strain>
    </source>
</reference>
<sequence length="133" mass="15277">MEDLLDQIPSKSNNTIQFRWWVILIWVSVFMTGYFFKFMHWPGNSIVRVIGTGGFMAYSLSFLILAKPRTTPIIVCNSISLLWTLILIWGALFNGGYPFNLQGITIQGILFVICFLIHLGVLYLMKKVRAKKN</sequence>
<dbReference type="KEGG" id="fte:Fluta_3913"/>
<keyword evidence="1" id="KW-0472">Membrane</keyword>
<feature type="transmembrane region" description="Helical" evidence="1">
    <location>
        <begin position="45"/>
        <end position="66"/>
    </location>
</feature>
<dbReference type="HOGENOM" id="CLU_1903604_0_0_10"/>
<dbReference type="OrthoDB" id="799967at2"/>
<evidence type="ECO:0000313" key="3">
    <source>
        <dbReference type="Proteomes" id="UP000007463"/>
    </source>
</evidence>
<dbReference type="RefSeq" id="WP_013688635.1">
    <property type="nucleotide sequence ID" value="NC_015321.1"/>
</dbReference>
<protein>
    <submittedName>
        <fullName evidence="2">Uncharacterized protein</fullName>
    </submittedName>
</protein>
<reference evidence="3" key="2">
    <citation type="submission" date="2011-02" db="EMBL/GenBank/DDBJ databases">
        <title>The complete genome of Fluviicola taffensis DSM 16823.</title>
        <authorList>
            <consortium name="US DOE Joint Genome Institute (JGI-PGF)"/>
            <person name="Lucas S."/>
            <person name="Copeland A."/>
            <person name="Lapidus A."/>
            <person name="Bruce D."/>
            <person name="Goodwin L."/>
            <person name="Pitluck S."/>
            <person name="Kyrpides N."/>
            <person name="Mavromatis K."/>
            <person name="Ivanova N."/>
            <person name="Mikhailova N."/>
            <person name="Pagani I."/>
            <person name="Chertkov O."/>
            <person name="Detter J.C."/>
            <person name="Han C."/>
            <person name="Tapia R."/>
            <person name="Land M."/>
            <person name="Hauser L."/>
            <person name="Markowitz V."/>
            <person name="Cheng J.-F."/>
            <person name="Hugenholtz P."/>
            <person name="Woyke T."/>
            <person name="Wu D."/>
            <person name="Tindall B."/>
            <person name="Pomrenke H.G."/>
            <person name="Brambilla E."/>
            <person name="Klenk H.-P."/>
            <person name="Eisen J.A."/>
        </authorList>
    </citation>
    <scope>NUCLEOTIDE SEQUENCE [LARGE SCALE GENOMIC DNA]</scope>
    <source>
        <strain evidence="3">DSM 16823 / RW262 / RW262</strain>
    </source>
</reference>
<proteinExistence type="predicted"/>
<evidence type="ECO:0000256" key="1">
    <source>
        <dbReference type="SAM" id="Phobius"/>
    </source>
</evidence>
<keyword evidence="1" id="KW-1133">Transmembrane helix</keyword>